<dbReference type="GO" id="GO:0032259">
    <property type="term" value="P:methylation"/>
    <property type="evidence" value="ECO:0007669"/>
    <property type="project" value="UniProtKB-KW"/>
</dbReference>
<sequence>MPDFGREVLRSSKNYSPTTLASSVDSLPPISQHVSGGYAAGNGRADSPSEEVLGATGGDSSSNGVVVKLQMSFQNKEAKGGSVVGVDEVGVFLVKKNRKGIKKGGRGECKSLEDHVNDWVQRRVGSGVPERDFHLPFLCNAPKMVDCRICRKSIYADEKVICTVRDCKQAYHKKCAMENFGFSNTASFKCPQHVCFICKQKAIWRCVRCTIAAHTKCSPWPEEVIPFNDQPNRAVCWRHPKDWSHEGEEVFCRLPVPDTFEEFSIDYILRNATKTTSEPTPYVHIRRSILYVGI</sequence>
<evidence type="ECO:0000256" key="4">
    <source>
        <dbReference type="ARBA" id="ARBA00022603"/>
    </source>
</evidence>
<dbReference type="PANTHER" id="PTHR22884">
    <property type="entry name" value="SET DOMAIN PROTEINS"/>
    <property type="match status" value="1"/>
</dbReference>
<keyword evidence="6" id="KW-0949">S-adenosyl-L-methionine</keyword>
<proteinExistence type="predicted"/>
<keyword evidence="3" id="KW-0158">Chromosome</keyword>
<dbReference type="GO" id="GO:0005694">
    <property type="term" value="C:chromosome"/>
    <property type="evidence" value="ECO:0007669"/>
    <property type="project" value="UniProtKB-SubCell"/>
</dbReference>
<evidence type="ECO:0000256" key="6">
    <source>
        <dbReference type="ARBA" id="ARBA00022691"/>
    </source>
</evidence>
<dbReference type="Gene3D" id="3.30.40.10">
    <property type="entry name" value="Zinc/RING finger domain, C3HC4 (zinc finger)"/>
    <property type="match status" value="1"/>
</dbReference>
<dbReference type="Proteomes" id="UP000036987">
    <property type="component" value="Unassembled WGS sequence"/>
</dbReference>
<dbReference type="InterPro" id="IPR025787">
    <property type="entry name" value="Hist-Lys_N-MeTrfase_SET2_plant"/>
</dbReference>
<dbReference type="OrthoDB" id="422362at2759"/>
<dbReference type="AlphaFoldDB" id="A0A0K9P5Y6"/>
<dbReference type="InterPro" id="IPR055198">
    <property type="entry name" value="NSD_PHD"/>
</dbReference>
<dbReference type="GO" id="GO:0008270">
    <property type="term" value="F:zinc ion binding"/>
    <property type="evidence" value="ECO:0007669"/>
    <property type="project" value="UniProtKB-KW"/>
</dbReference>
<organism evidence="13 14">
    <name type="scientific">Zostera marina</name>
    <name type="common">Eelgrass</name>
    <dbReference type="NCBI Taxonomy" id="29655"/>
    <lineage>
        <taxon>Eukaryota</taxon>
        <taxon>Viridiplantae</taxon>
        <taxon>Streptophyta</taxon>
        <taxon>Embryophyta</taxon>
        <taxon>Tracheophyta</taxon>
        <taxon>Spermatophyta</taxon>
        <taxon>Magnoliopsida</taxon>
        <taxon>Liliopsida</taxon>
        <taxon>Zosteraceae</taxon>
        <taxon>Zostera</taxon>
    </lineage>
</organism>
<dbReference type="InterPro" id="IPR001965">
    <property type="entry name" value="Znf_PHD"/>
</dbReference>
<evidence type="ECO:0000259" key="12">
    <source>
        <dbReference type="SMART" id="SM00249"/>
    </source>
</evidence>
<evidence type="ECO:0000256" key="5">
    <source>
        <dbReference type="ARBA" id="ARBA00022679"/>
    </source>
</evidence>
<keyword evidence="7" id="KW-0479">Metal-binding</keyword>
<evidence type="ECO:0000256" key="1">
    <source>
        <dbReference type="ARBA" id="ARBA00004123"/>
    </source>
</evidence>
<name>A0A0K9P5Y6_ZOSMR</name>
<evidence type="ECO:0000256" key="11">
    <source>
        <dbReference type="SAM" id="MobiDB-lite"/>
    </source>
</evidence>
<keyword evidence="10" id="KW-0539">Nucleus</keyword>
<evidence type="ECO:0000256" key="7">
    <source>
        <dbReference type="ARBA" id="ARBA00022723"/>
    </source>
</evidence>
<dbReference type="GO" id="GO:0008168">
    <property type="term" value="F:methyltransferase activity"/>
    <property type="evidence" value="ECO:0007669"/>
    <property type="project" value="UniProtKB-KW"/>
</dbReference>
<evidence type="ECO:0000256" key="2">
    <source>
        <dbReference type="ARBA" id="ARBA00004286"/>
    </source>
</evidence>
<reference evidence="14" key="1">
    <citation type="journal article" date="2016" name="Nature">
        <title>The genome of the seagrass Zostera marina reveals angiosperm adaptation to the sea.</title>
        <authorList>
            <person name="Olsen J.L."/>
            <person name="Rouze P."/>
            <person name="Verhelst B."/>
            <person name="Lin Y.-C."/>
            <person name="Bayer T."/>
            <person name="Collen J."/>
            <person name="Dattolo E."/>
            <person name="De Paoli E."/>
            <person name="Dittami S."/>
            <person name="Maumus F."/>
            <person name="Michel G."/>
            <person name="Kersting A."/>
            <person name="Lauritano C."/>
            <person name="Lohaus R."/>
            <person name="Toepel M."/>
            <person name="Tonon T."/>
            <person name="Vanneste K."/>
            <person name="Amirebrahimi M."/>
            <person name="Brakel J."/>
            <person name="Bostroem C."/>
            <person name="Chovatia M."/>
            <person name="Grimwood J."/>
            <person name="Jenkins J.W."/>
            <person name="Jueterbock A."/>
            <person name="Mraz A."/>
            <person name="Stam W.T."/>
            <person name="Tice H."/>
            <person name="Bornberg-Bauer E."/>
            <person name="Green P.J."/>
            <person name="Pearson G.A."/>
            <person name="Procaccini G."/>
            <person name="Duarte C.M."/>
            <person name="Schmutz J."/>
            <person name="Reusch T.B.H."/>
            <person name="Van de Peer Y."/>
        </authorList>
    </citation>
    <scope>NUCLEOTIDE SEQUENCE [LARGE SCALE GENOMIC DNA]</scope>
    <source>
        <strain evidence="14">cv. Finnish</strain>
    </source>
</reference>
<accession>A0A0K9P5Y6</accession>
<keyword evidence="8" id="KW-0863">Zinc-finger</keyword>
<comment type="caution">
    <text evidence="13">The sequence shown here is derived from an EMBL/GenBank/DDBJ whole genome shotgun (WGS) entry which is preliminary data.</text>
</comment>
<evidence type="ECO:0000313" key="13">
    <source>
        <dbReference type="EMBL" id="KMZ64429.1"/>
    </source>
</evidence>
<dbReference type="Pfam" id="PF22908">
    <property type="entry name" value="PHD_NSD"/>
    <property type="match status" value="1"/>
</dbReference>
<keyword evidence="4 13" id="KW-0489">Methyltransferase</keyword>
<dbReference type="InterPro" id="IPR050777">
    <property type="entry name" value="SET2_Histone-Lys_MeTrsfase"/>
</dbReference>
<dbReference type="SMART" id="SM00249">
    <property type="entry name" value="PHD"/>
    <property type="match status" value="1"/>
</dbReference>
<evidence type="ECO:0000256" key="8">
    <source>
        <dbReference type="ARBA" id="ARBA00022771"/>
    </source>
</evidence>
<dbReference type="STRING" id="29655.A0A0K9P5Y6"/>
<comment type="subcellular location">
    <subcellularLocation>
        <location evidence="2">Chromosome</location>
    </subcellularLocation>
    <subcellularLocation>
        <location evidence="1">Nucleus</location>
    </subcellularLocation>
</comment>
<keyword evidence="5 13" id="KW-0808">Transferase</keyword>
<dbReference type="EMBL" id="LFYR01001151">
    <property type="protein sequence ID" value="KMZ64429.1"/>
    <property type="molecule type" value="Genomic_DNA"/>
</dbReference>
<keyword evidence="14" id="KW-1185">Reference proteome</keyword>
<evidence type="ECO:0000256" key="9">
    <source>
        <dbReference type="ARBA" id="ARBA00022833"/>
    </source>
</evidence>
<evidence type="ECO:0000256" key="3">
    <source>
        <dbReference type="ARBA" id="ARBA00022454"/>
    </source>
</evidence>
<dbReference type="PROSITE" id="PS51578">
    <property type="entry name" value="SAM_MT43_SET2_2"/>
    <property type="match status" value="1"/>
</dbReference>
<feature type="region of interest" description="Disordered" evidence="11">
    <location>
        <begin position="35"/>
        <end position="59"/>
    </location>
</feature>
<evidence type="ECO:0000256" key="10">
    <source>
        <dbReference type="ARBA" id="ARBA00023242"/>
    </source>
</evidence>
<protein>
    <submittedName>
        <fullName evidence="13">Histone-lysine N-methyltransferase</fullName>
    </submittedName>
</protein>
<dbReference type="InterPro" id="IPR013083">
    <property type="entry name" value="Znf_RING/FYVE/PHD"/>
</dbReference>
<evidence type="ECO:0000313" key="14">
    <source>
        <dbReference type="Proteomes" id="UP000036987"/>
    </source>
</evidence>
<feature type="domain" description="Zinc finger PHD-type" evidence="12">
    <location>
        <begin position="146"/>
        <end position="194"/>
    </location>
</feature>
<keyword evidence="9" id="KW-0862">Zinc</keyword>
<gene>
    <name evidence="13" type="ORF">ZOSMA_36G00340</name>
</gene>
<dbReference type="OMA" id="VHIRRSI"/>
<dbReference type="GO" id="GO:0005634">
    <property type="term" value="C:nucleus"/>
    <property type="evidence" value="ECO:0007669"/>
    <property type="project" value="UniProtKB-SubCell"/>
</dbReference>